<feature type="domain" description="BPL/LPL catalytic" evidence="7">
    <location>
        <begin position="92"/>
        <end position="295"/>
    </location>
</feature>
<evidence type="ECO:0000313" key="8">
    <source>
        <dbReference type="EMBL" id="KAK0541328.1"/>
    </source>
</evidence>
<organism evidence="8 9">
    <name type="scientific">Tilletia horrida</name>
    <dbReference type="NCBI Taxonomy" id="155126"/>
    <lineage>
        <taxon>Eukaryota</taxon>
        <taxon>Fungi</taxon>
        <taxon>Dikarya</taxon>
        <taxon>Basidiomycota</taxon>
        <taxon>Ustilaginomycotina</taxon>
        <taxon>Exobasidiomycetes</taxon>
        <taxon>Tilletiales</taxon>
        <taxon>Tilletiaceae</taxon>
        <taxon>Tilletia</taxon>
    </lineage>
</organism>
<proteinExistence type="inferred from homology"/>
<evidence type="ECO:0000256" key="5">
    <source>
        <dbReference type="ARBA" id="ARBA00023315"/>
    </source>
</evidence>
<dbReference type="AlphaFoldDB" id="A0AAN6JN67"/>
<evidence type="ECO:0000313" key="9">
    <source>
        <dbReference type="Proteomes" id="UP001176521"/>
    </source>
</evidence>
<dbReference type="EC" id="2.3.1.181" evidence="3"/>
<comment type="caution">
    <text evidence="8">The sequence shown here is derived from an EMBL/GenBank/DDBJ whole genome shotgun (WGS) entry which is preliminary data.</text>
</comment>
<gene>
    <name evidence="8" type="ORF">OC842_000033</name>
</gene>
<comment type="pathway">
    <text evidence="1">Protein modification; protein lipoylation via endogenous pathway; protein N(6)-(lipoyl)lysine from octanoyl-[acyl-carrier-protein]: step 1/2.</text>
</comment>
<dbReference type="PROSITE" id="PS01313">
    <property type="entry name" value="LIPB"/>
    <property type="match status" value="1"/>
</dbReference>
<feature type="compositionally biased region" description="Polar residues" evidence="6">
    <location>
        <begin position="264"/>
        <end position="276"/>
    </location>
</feature>
<dbReference type="InterPro" id="IPR045864">
    <property type="entry name" value="aa-tRNA-synth_II/BPL/LPL"/>
</dbReference>
<dbReference type="SUPFAM" id="SSF55681">
    <property type="entry name" value="Class II aaRS and biotin synthetases"/>
    <property type="match status" value="1"/>
</dbReference>
<comment type="similarity">
    <text evidence="2">Belongs to the LipB family.</text>
</comment>
<evidence type="ECO:0000259" key="7">
    <source>
        <dbReference type="PROSITE" id="PS51733"/>
    </source>
</evidence>
<dbReference type="GO" id="GO:0033819">
    <property type="term" value="F:lipoyl(octanoyl) transferase activity"/>
    <property type="evidence" value="ECO:0007669"/>
    <property type="project" value="UniProtKB-EC"/>
</dbReference>
<protein>
    <recommendedName>
        <fullName evidence="3">lipoyl(octanoyl) transferase</fullName>
        <ecNumber evidence="3">2.3.1.181</ecNumber>
    </recommendedName>
</protein>
<reference evidence="8" key="1">
    <citation type="journal article" date="2023" name="PhytoFront">
        <title>Draft Genome Resources of Seven Strains of Tilletia horrida, Causal Agent of Kernel Smut of Rice.</title>
        <authorList>
            <person name="Khanal S."/>
            <person name="Antony Babu S."/>
            <person name="Zhou X.G."/>
        </authorList>
    </citation>
    <scope>NUCLEOTIDE SEQUENCE</scope>
    <source>
        <strain evidence="8">TX3</strain>
    </source>
</reference>
<dbReference type="GO" id="GO:0009249">
    <property type="term" value="P:protein lipoylation"/>
    <property type="evidence" value="ECO:0007669"/>
    <property type="project" value="InterPro"/>
</dbReference>
<evidence type="ECO:0000256" key="2">
    <source>
        <dbReference type="ARBA" id="ARBA00007907"/>
    </source>
</evidence>
<dbReference type="NCBIfam" id="TIGR00214">
    <property type="entry name" value="lipB"/>
    <property type="match status" value="1"/>
</dbReference>
<sequence length="342" mass="37313">MAASSASAVAAAAASCANTAKTWAASSQLTPIQVLRIPHLVPYSLGTALQEHLYRRRIDARAFLRELPSVSPAAQLSSSNGGNERETRARAVASTDHLLLLQHAPVYTEGKRQKELNAELAEACQRNGVDYVLARRGGLITYHGVGQITGYPQLDLAPMDLSVKCYVSYLETLFRKLLESPRYGLSSVEPPDGHTGVWADEYHKIVSLGVQVRHRLTLDGFGFNVSDAPLDFFRMIVACGIQGRFMTTLHSELRKRGESAASADGTTQTQAPRPSTASLMPIVAEHFGQQFGRQMRDVGQEDVSYEMEQTSAWTDDEGKPAHKLTAITLYGERIAAPEEAEG</sequence>
<evidence type="ECO:0000256" key="6">
    <source>
        <dbReference type="SAM" id="MobiDB-lite"/>
    </source>
</evidence>
<dbReference type="Proteomes" id="UP001176521">
    <property type="component" value="Unassembled WGS sequence"/>
</dbReference>
<dbReference type="EMBL" id="JAPDMQ010000001">
    <property type="protein sequence ID" value="KAK0541328.1"/>
    <property type="molecule type" value="Genomic_DNA"/>
</dbReference>
<dbReference type="Pfam" id="PF21948">
    <property type="entry name" value="LplA-B_cat"/>
    <property type="match status" value="1"/>
</dbReference>
<evidence type="ECO:0000256" key="4">
    <source>
        <dbReference type="ARBA" id="ARBA00022679"/>
    </source>
</evidence>
<dbReference type="InterPro" id="IPR020605">
    <property type="entry name" value="Octanoyltransferase_CS"/>
</dbReference>
<dbReference type="InterPro" id="IPR000544">
    <property type="entry name" value="Octanoyltransferase"/>
</dbReference>
<accession>A0AAN6JN67</accession>
<evidence type="ECO:0000256" key="3">
    <source>
        <dbReference type="ARBA" id="ARBA00012334"/>
    </source>
</evidence>
<feature type="region of interest" description="Disordered" evidence="6">
    <location>
        <begin position="256"/>
        <end position="276"/>
    </location>
</feature>
<evidence type="ECO:0000256" key="1">
    <source>
        <dbReference type="ARBA" id="ARBA00004821"/>
    </source>
</evidence>
<dbReference type="InterPro" id="IPR004143">
    <property type="entry name" value="BPL_LPL_catalytic"/>
</dbReference>
<dbReference type="Gene3D" id="3.30.930.10">
    <property type="entry name" value="Bira Bifunctional Protein, Domain 2"/>
    <property type="match status" value="1"/>
</dbReference>
<dbReference type="PROSITE" id="PS51733">
    <property type="entry name" value="BPL_LPL_CATALYTIC"/>
    <property type="match status" value="1"/>
</dbReference>
<keyword evidence="5" id="KW-0012">Acyltransferase</keyword>
<dbReference type="PANTHER" id="PTHR10993:SF7">
    <property type="entry name" value="LIPOYLTRANSFERASE 2, MITOCHONDRIAL-RELATED"/>
    <property type="match status" value="1"/>
</dbReference>
<name>A0AAN6JN67_9BASI</name>
<keyword evidence="4" id="KW-0808">Transferase</keyword>
<keyword evidence="9" id="KW-1185">Reference proteome</keyword>
<dbReference type="PANTHER" id="PTHR10993">
    <property type="entry name" value="OCTANOYLTRANSFERASE"/>
    <property type="match status" value="1"/>
</dbReference>